<protein>
    <recommendedName>
        <fullName evidence="2">PD-(D/E)XK endonuclease-like domain-containing protein</fullName>
    </recommendedName>
</protein>
<evidence type="ECO:0000259" key="2">
    <source>
        <dbReference type="Pfam" id="PF12705"/>
    </source>
</evidence>
<proteinExistence type="predicted"/>
<dbReference type="Pfam" id="PF12705">
    <property type="entry name" value="PDDEXK_1"/>
    <property type="match status" value="1"/>
</dbReference>
<feature type="coiled-coil region" evidence="1">
    <location>
        <begin position="313"/>
        <end position="340"/>
    </location>
</feature>
<accession>A0A832E9P6</accession>
<dbReference type="AlphaFoldDB" id="A0A832E9P6"/>
<comment type="caution">
    <text evidence="3">The sequence shown here is derived from an EMBL/GenBank/DDBJ whole genome shotgun (WGS) entry which is preliminary data.</text>
</comment>
<dbReference type="InterPro" id="IPR038726">
    <property type="entry name" value="PDDEXK_AddAB-type"/>
</dbReference>
<evidence type="ECO:0000313" key="3">
    <source>
        <dbReference type="EMBL" id="HFK96427.1"/>
    </source>
</evidence>
<dbReference type="InterPro" id="IPR011604">
    <property type="entry name" value="PDDEXK-like_dom_sf"/>
</dbReference>
<sequence length="414" mass="46272">MAVCYGEILRKRGVARGDAERYDEVGFYYSPSNLGGCDRELYMQAKGVWSFAPGNHLLGIFRDGEAHEELTGSQLEKAGVRIVHAQRGCTLALPDHELIRSSRNIAGASFHVCPVCGEALPAPCLHGHIDFVVENPVSGRPEIIEHKAVNTTSWKTTVERLTQQGGRGAWAQHTRYCVQLGLYLVSLTRDEGLPEAEGVLLMKDKNTAQFLDIRLRYEAQADIVRIVGAEIEGRSVMGEDEVFAVRDFMRHAVNKVVRIEQALRTPENRHRLRAPTDHCAVCAARSACRMEFQVPVDDSPAGFELTMRAPADIAGQMVEMKRLTEEISALEKQRHGIKAYLVSVLKTLAEREKKPVCIVAFDEGLALKLRQWTRTDLDRRAYNALSPEDKAVVDKALKTTVYQYPVVQKIPRPT</sequence>
<reference evidence="3" key="1">
    <citation type="journal article" date="2020" name="mSystems">
        <title>Genome- and Community-Level Interaction Insights into Carbon Utilization and Element Cycling Functions of Hydrothermarchaeota in Hydrothermal Sediment.</title>
        <authorList>
            <person name="Zhou Z."/>
            <person name="Liu Y."/>
            <person name="Xu W."/>
            <person name="Pan J."/>
            <person name="Luo Z.H."/>
            <person name="Li M."/>
        </authorList>
    </citation>
    <scope>NUCLEOTIDE SEQUENCE [LARGE SCALE GENOMIC DNA]</scope>
    <source>
        <strain evidence="3">SpSt-456</strain>
    </source>
</reference>
<evidence type="ECO:0000256" key="1">
    <source>
        <dbReference type="SAM" id="Coils"/>
    </source>
</evidence>
<name>A0A832E9P6_9BACT</name>
<gene>
    <name evidence="3" type="ORF">ENS06_03755</name>
</gene>
<feature type="domain" description="PD-(D/E)XK endonuclease-like" evidence="2">
    <location>
        <begin position="125"/>
        <end position="289"/>
    </location>
</feature>
<keyword evidence="1" id="KW-0175">Coiled coil</keyword>
<dbReference type="Gene3D" id="3.90.320.10">
    <property type="match status" value="1"/>
</dbReference>
<dbReference type="EMBL" id="DSTK01000012">
    <property type="protein sequence ID" value="HFK96427.1"/>
    <property type="molecule type" value="Genomic_DNA"/>
</dbReference>
<organism evidence="3">
    <name type="scientific">Desulfacinum infernum</name>
    <dbReference type="NCBI Taxonomy" id="35837"/>
    <lineage>
        <taxon>Bacteria</taxon>
        <taxon>Pseudomonadati</taxon>
        <taxon>Thermodesulfobacteriota</taxon>
        <taxon>Syntrophobacteria</taxon>
        <taxon>Syntrophobacterales</taxon>
        <taxon>Syntrophobacteraceae</taxon>
        <taxon>Desulfacinum</taxon>
    </lineage>
</organism>